<dbReference type="SUPFAM" id="SSF50156">
    <property type="entry name" value="PDZ domain-like"/>
    <property type="match status" value="1"/>
</dbReference>
<feature type="domain" description="PDZ" evidence="5">
    <location>
        <begin position="71"/>
        <end position="145"/>
    </location>
</feature>
<dbReference type="GO" id="GO:0045197">
    <property type="term" value="P:establishment or maintenance of epithelial cell apical/basal polarity"/>
    <property type="evidence" value="ECO:0007669"/>
    <property type="project" value="TreeGrafter"/>
</dbReference>
<accession>A0A0D8XLP7</accession>
<gene>
    <name evidence="6" type="ORF">DICVIV_08372</name>
</gene>
<dbReference type="SMART" id="SM00228">
    <property type="entry name" value="PDZ"/>
    <property type="match status" value="1"/>
</dbReference>
<feature type="transmembrane region" description="Helical" evidence="4">
    <location>
        <begin position="261"/>
        <end position="279"/>
    </location>
</feature>
<evidence type="ECO:0000313" key="7">
    <source>
        <dbReference type="Proteomes" id="UP000053766"/>
    </source>
</evidence>
<dbReference type="STRING" id="29172.A0A0D8XLP7"/>
<sequence>MVSNPEGTVQVAEPNDRDVPSILHGTCLFYISTLGCCAGEALLQSLAEGSKTTHQKAAIYAKGSKSSNLVTINLERGPQGLGFNILGGRDSPHIPGHTGIFVSSIKSGGPAYNDGRLSVGDLILSVNGIELTNRMHNEAVSIFRSQTDSSVELLVDVGAESRILNEPSFDGTHLCAGKSPNVEDGELERSSLQSKYQQNCGNGFSFATPSYIHDVRSRKEGNESTSSCTPSVNSYLDDVPRTPKRPISYLDPRNPSLVTEVLYVSIGLAVISLGIYVVYRISKGRK</sequence>
<dbReference type="GO" id="GO:0098609">
    <property type="term" value="P:cell-cell adhesion"/>
    <property type="evidence" value="ECO:0007669"/>
    <property type="project" value="TreeGrafter"/>
</dbReference>
<organism evidence="6 7">
    <name type="scientific">Dictyocaulus viviparus</name>
    <name type="common">Bovine lungworm</name>
    <dbReference type="NCBI Taxonomy" id="29172"/>
    <lineage>
        <taxon>Eukaryota</taxon>
        <taxon>Metazoa</taxon>
        <taxon>Ecdysozoa</taxon>
        <taxon>Nematoda</taxon>
        <taxon>Chromadorea</taxon>
        <taxon>Rhabditida</taxon>
        <taxon>Rhabditina</taxon>
        <taxon>Rhabditomorpha</taxon>
        <taxon>Strongyloidea</taxon>
        <taxon>Metastrongylidae</taxon>
        <taxon>Dictyocaulus</taxon>
    </lineage>
</organism>
<dbReference type="GO" id="GO:0030054">
    <property type="term" value="C:cell junction"/>
    <property type="evidence" value="ECO:0007669"/>
    <property type="project" value="TreeGrafter"/>
</dbReference>
<dbReference type="GO" id="GO:0019901">
    <property type="term" value="F:protein kinase binding"/>
    <property type="evidence" value="ECO:0007669"/>
    <property type="project" value="TreeGrafter"/>
</dbReference>
<dbReference type="AlphaFoldDB" id="A0A0D8XLP7"/>
<comment type="subcellular location">
    <subcellularLocation>
        <location evidence="1">Membrane</location>
    </subcellularLocation>
</comment>
<keyword evidence="4" id="KW-0812">Transmembrane</keyword>
<dbReference type="InterPro" id="IPR036034">
    <property type="entry name" value="PDZ_sf"/>
</dbReference>
<dbReference type="PROSITE" id="PS50106">
    <property type="entry name" value="PDZ"/>
    <property type="match status" value="1"/>
</dbReference>
<dbReference type="OrthoDB" id="123971at2759"/>
<dbReference type="Pfam" id="PF00595">
    <property type="entry name" value="PDZ"/>
    <property type="match status" value="1"/>
</dbReference>
<dbReference type="InterPro" id="IPR001478">
    <property type="entry name" value="PDZ"/>
</dbReference>
<evidence type="ECO:0000256" key="2">
    <source>
        <dbReference type="ARBA" id="ARBA00023136"/>
    </source>
</evidence>
<keyword evidence="2 4" id="KW-0472">Membrane</keyword>
<dbReference type="Proteomes" id="UP000053766">
    <property type="component" value="Unassembled WGS sequence"/>
</dbReference>
<dbReference type="GO" id="GO:0016323">
    <property type="term" value="C:basolateral plasma membrane"/>
    <property type="evidence" value="ECO:0007669"/>
    <property type="project" value="TreeGrafter"/>
</dbReference>
<keyword evidence="4" id="KW-1133">Transmembrane helix</keyword>
<proteinExistence type="predicted"/>
<feature type="compositionally biased region" description="Polar residues" evidence="3">
    <location>
        <begin position="223"/>
        <end position="234"/>
    </location>
</feature>
<evidence type="ECO:0000256" key="4">
    <source>
        <dbReference type="SAM" id="Phobius"/>
    </source>
</evidence>
<reference evidence="7" key="2">
    <citation type="journal article" date="2016" name="Sci. Rep.">
        <title>Dictyocaulus viviparus genome, variome and transcriptome elucidate lungworm biology and support future intervention.</title>
        <authorList>
            <person name="McNulty S.N."/>
            <person name="Strube C."/>
            <person name="Rosa B.A."/>
            <person name="Martin J.C."/>
            <person name="Tyagi R."/>
            <person name="Choi Y.J."/>
            <person name="Wang Q."/>
            <person name="Hallsworth Pepin K."/>
            <person name="Zhang X."/>
            <person name="Ozersky P."/>
            <person name="Wilson R.K."/>
            <person name="Sternberg P.W."/>
            <person name="Gasser R.B."/>
            <person name="Mitreva M."/>
        </authorList>
    </citation>
    <scope>NUCLEOTIDE SEQUENCE [LARGE SCALE GENOMIC DNA]</scope>
    <source>
        <strain evidence="7">HannoverDv2000</strain>
    </source>
</reference>
<keyword evidence="7" id="KW-1185">Reference proteome</keyword>
<dbReference type="Gene3D" id="2.30.42.10">
    <property type="match status" value="1"/>
</dbReference>
<dbReference type="EMBL" id="KN716400">
    <property type="protein sequence ID" value="KJH45568.1"/>
    <property type="molecule type" value="Genomic_DNA"/>
</dbReference>
<dbReference type="GO" id="GO:0043113">
    <property type="term" value="P:receptor clustering"/>
    <property type="evidence" value="ECO:0007669"/>
    <property type="project" value="TreeGrafter"/>
</dbReference>
<dbReference type="PANTHER" id="PTHR23119:SF51">
    <property type="entry name" value="DISKS LARGE 1 TUMOR SUPPRESSOR PROTEIN"/>
    <property type="match status" value="1"/>
</dbReference>
<reference evidence="6 7" key="1">
    <citation type="submission" date="2013-11" db="EMBL/GenBank/DDBJ databases">
        <title>Draft genome of the bovine lungworm Dictyocaulus viviparus.</title>
        <authorList>
            <person name="Mitreva M."/>
        </authorList>
    </citation>
    <scope>NUCLEOTIDE SEQUENCE [LARGE SCALE GENOMIC DNA]</scope>
    <source>
        <strain evidence="6 7">HannoverDv2000</strain>
    </source>
</reference>
<evidence type="ECO:0000256" key="3">
    <source>
        <dbReference type="SAM" id="MobiDB-lite"/>
    </source>
</evidence>
<dbReference type="PANTHER" id="PTHR23119">
    <property type="entry name" value="DISCS LARGE"/>
    <property type="match status" value="1"/>
</dbReference>
<dbReference type="InterPro" id="IPR050614">
    <property type="entry name" value="Synaptic_Scaffolding_LAP-MAGUK"/>
</dbReference>
<protein>
    <submittedName>
        <fullName evidence="6">PDZ/DHR/GLGF domain protein</fullName>
    </submittedName>
</protein>
<evidence type="ECO:0000259" key="5">
    <source>
        <dbReference type="PROSITE" id="PS50106"/>
    </source>
</evidence>
<evidence type="ECO:0000313" key="6">
    <source>
        <dbReference type="EMBL" id="KJH45568.1"/>
    </source>
</evidence>
<dbReference type="GO" id="GO:0097120">
    <property type="term" value="P:receptor localization to synapse"/>
    <property type="evidence" value="ECO:0007669"/>
    <property type="project" value="TreeGrafter"/>
</dbReference>
<name>A0A0D8XLP7_DICVI</name>
<evidence type="ECO:0000256" key="1">
    <source>
        <dbReference type="ARBA" id="ARBA00004370"/>
    </source>
</evidence>
<feature type="region of interest" description="Disordered" evidence="3">
    <location>
        <begin position="218"/>
        <end position="237"/>
    </location>
</feature>